<accession>A0A3L7ADM0</accession>
<dbReference type="Proteomes" id="UP000272503">
    <property type="component" value="Unassembled WGS sequence"/>
</dbReference>
<gene>
    <name evidence="2" type="ORF">D9V32_03275</name>
</gene>
<reference evidence="2 3" key="1">
    <citation type="submission" date="2018-10" db="EMBL/GenBank/DDBJ databases">
        <authorList>
            <person name="Li J."/>
        </authorList>
    </citation>
    <scope>NUCLEOTIDE SEQUENCE [LARGE SCALE GENOMIC DNA]</scope>
    <source>
        <strain evidence="2 3">IF 016277</strain>
    </source>
</reference>
<keyword evidence="1" id="KW-0472">Membrane</keyword>
<keyword evidence="3" id="KW-1185">Reference proteome</keyword>
<sequence>MVRFLIRTAINLATAALGLLLAAWIIPGVTITASGFIVAVIIFTLAQAILTPFIFNIARKYASPIIGGIGLVSTFVALFVASLFPGGLHFENLAAWILAPVLVWVVTALGGWILVAIFLKKRTEGSGNAKR</sequence>
<dbReference type="AlphaFoldDB" id="A0A3L7ADM0"/>
<organism evidence="2 3">
    <name type="scientific">Mycetocola tolaasinivorans</name>
    <dbReference type="NCBI Taxonomy" id="76635"/>
    <lineage>
        <taxon>Bacteria</taxon>
        <taxon>Bacillati</taxon>
        <taxon>Actinomycetota</taxon>
        <taxon>Actinomycetes</taxon>
        <taxon>Micrococcales</taxon>
        <taxon>Microbacteriaceae</taxon>
        <taxon>Mycetocola</taxon>
    </lineage>
</organism>
<evidence type="ECO:0008006" key="4">
    <source>
        <dbReference type="Google" id="ProtNLM"/>
    </source>
</evidence>
<feature type="transmembrane region" description="Helical" evidence="1">
    <location>
        <begin position="96"/>
        <end position="119"/>
    </location>
</feature>
<dbReference type="RefSeq" id="WP_121647465.1">
    <property type="nucleotide sequence ID" value="NZ_RCUX01000002.1"/>
</dbReference>
<name>A0A3L7ADM0_9MICO</name>
<proteinExistence type="predicted"/>
<keyword evidence="1" id="KW-1133">Transmembrane helix</keyword>
<dbReference type="OrthoDB" id="4871734at2"/>
<evidence type="ECO:0000313" key="2">
    <source>
        <dbReference type="EMBL" id="RLP77482.1"/>
    </source>
</evidence>
<evidence type="ECO:0000256" key="1">
    <source>
        <dbReference type="SAM" id="Phobius"/>
    </source>
</evidence>
<feature type="transmembrane region" description="Helical" evidence="1">
    <location>
        <begin position="36"/>
        <end position="58"/>
    </location>
</feature>
<feature type="transmembrane region" description="Helical" evidence="1">
    <location>
        <begin position="12"/>
        <end position="30"/>
    </location>
</feature>
<evidence type="ECO:0000313" key="3">
    <source>
        <dbReference type="Proteomes" id="UP000272503"/>
    </source>
</evidence>
<comment type="caution">
    <text evidence="2">The sequence shown here is derived from an EMBL/GenBank/DDBJ whole genome shotgun (WGS) entry which is preliminary data.</text>
</comment>
<keyword evidence="1" id="KW-0812">Transmembrane</keyword>
<dbReference type="EMBL" id="RCUX01000002">
    <property type="protein sequence ID" value="RLP77482.1"/>
    <property type="molecule type" value="Genomic_DNA"/>
</dbReference>
<feature type="transmembrane region" description="Helical" evidence="1">
    <location>
        <begin position="65"/>
        <end position="84"/>
    </location>
</feature>
<protein>
    <recommendedName>
        <fullName evidence="4">Phage holin family protein</fullName>
    </recommendedName>
</protein>